<feature type="domain" description="Condensation" evidence="2">
    <location>
        <begin position="1"/>
        <end position="432"/>
    </location>
</feature>
<feature type="non-terminal residue" evidence="3">
    <location>
        <position position="1"/>
    </location>
</feature>
<dbReference type="InterPro" id="IPR001242">
    <property type="entry name" value="Condensation_dom"/>
</dbReference>
<evidence type="ECO:0000313" key="3">
    <source>
        <dbReference type="EMBL" id="MFC5771186.1"/>
    </source>
</evidence>
<evidence type="ECO:0000259" key="1">
    <source>
        <dbReference type="Pfam" id="PF00501"/>
    </source>
</evidence>
<reference evidence="4" key="1">
    <citation type="journal article" date="2019" name="Int. J. Syst. Evol. Microbiol.">
        <title>The Global Catalogue of Microorganisms (GCM) 10K type strain sequencing project: providing services to taxonomists for standard genome sequencing and annotation.</title>
        <authorList>
            <consortium name="The Broad Institute Genomics Platform"/>
            <consortium name="The Broad Institute Genome Sequencing Center for Infectious Disease"/>
            <person name="Wu L."/>
            <person name="Ma J."/>
        </authorList>
    </citation>
    <scope>NUCLEOTIDE SEQUENCE [LARGE SCALE GENOMIC DNA]</scope>
    <source>
        <strain evidence="4">SHR3</strain>
    </source>
</reference>
<dbReference type="InterPro" id="IPR000873">
    <property type="entry name" value="AMP-dep_synth/lig_dom"/>
</dbReference>
<dbReference type="RefSeq" id="WP_385961680.1">
    <property type="nucleotide sequence ID" value="NZ_JBHSOG010000086.1"/>
</dbReference>
<dbReference type="Pfam" id="PF00668">
    <property type="entry name" value="Condensation"/>
    <property type="match status" value="1"/>
</dbReference>
<dbReference type="InterPro" id="IPR023213">
    <property type="entry name" value="CAT-like_dom_sf"/>
</dbReference>
<feature type="domain" description="AMP-dependent synthetase/ligase" evidence="1">
    <location>
        <begin position="453"/>
        <end position="544"/>
    </location>
</feature>
<keyword evidence="4" id="KW-1185">Reference proteome</keyword>
<evidence type="ECO:0000313" key="4">
    <source>
        <dbReference type="Proteomes" id="UP001595974"/>
    </source>
</evidence>
<accession>A0ABW1AVD8</accession>
<dbReference type="SUPFAM" id="SSF52777">
    <property type="entry name" value="CoA-dependent acyltransferases"/>
    <property type="match status" value="2"/>
</dbReference>
<sequence length="544" mass="59318">QEGILFHHLMAEDGDPYLLPSVFGFSSREMLDAFLARAQQVIDRHDILRTAVIWEGLAKPMQVVLRDAPLMVEELHFDPAGGNVLQQLEAYFDPRRTRIAVDKAPMLRVHVAEDAANGRWLLHLLAHHLTIDHTASDLIIEETRLIEQGRADELQPPAAFREFVAQALYGVSQEEHETFFRDMLGDIDEPTAPFGLLDVQGDGHDIGEAKHLLPRELSGSLRQQARQLGVSTASLMHLAWALVVARATGREDVVFGTVLFGRMQGGHQADRSIGIFINTLPLRVTIGGQTARSGAKHVHTMLARLLRHEHAPLAVAQRYSGVASPAPLFTSLLNYRYSPQQESGLEGVGQGSFDDIEALGVYERTNYPVTLDVDDLGEDFLLTAQVSRTVEAERVCAFMAEALHALSSALSSGGGTSLNALDVLPSAEREQVVSGWNATAKPYPLARCVHELFESQAARTPQAPAVRFGGESLGYGELNARANRLAHHLASLGVGPEVRVALCVERGFHMVTGLLAVLKAGGAYVPLDPAYPGDRLAYMLADSE</sequence>
<evidence type="ECO:0000259" key="2">
    <source>
        <dbReference type="Pfam" id="PF00668"/>
    </source>
</evidence>
<organism evidence="3 4">
    <name type="scientific">Thauera sinica</name>
    <dbReference type="NCBI Taxonomy" id="2665146"/>
    <lineage>
        <taxon>Bacteria</taxon>
        <taxon>Pseudomonadati</taxon>
        <taxon>Pseudomonadota</taxon>
        <taxon>Betaproteobacteria</taxon>
        <taxon>Rhodocyclales</taxon>
        <taxon>Zoogloeaceae</taxon>
        <taxon>Thauera</taxon>
    </lineage>
</organism>
<dbReference type="InterPro" id="IPR042099">
    <property type="entry name" value="ANL_N_sf"/>
</dbReference>
<dbReference type="Proteomes" id="UP001595974">
    <property type="component" value="Unassembled WGS sequence"/>
</dbReference>
<comment type="caution">
    <text evidence="3">The sequence shown here is derived from an EMBL/GenBank/DDBJ whole genome shotgun (WGS) entry which is preliminary data.</text>
</comment>
<dbReference type="CDD" id="cd19544">
    <property type="entry name" value="E-C_NRPS"/>
    <property type="match status" value="1"/>
</dbReference>
<dbReference type="SUPFAM" id="SSF56801">
    <property type="entry name" value="Acetyl-CoA synthetase-like"/>
    <property type="match status" value="1"/>
</dbReference>
<dbReference type="Gene3D" id="3.30.559.30">
    <property type="entry name" value="Nonribosomal peptide synthetase, condensation domain"/>
    <property type="match status" value="1"/>
</dbReference>
<proteinExistence type="predicted"/>
<dbReference type="Gene3D" id="3.30.559.10">
    <property type="entry name" value="Chloramphenicol acetyltransferase-like domain"/>
    <property type="match status" value="1"/>
</dbReference>
<name>A0ABW1AVD8_9RHOO</name>
<dbReference type="PANTHER" id="PTHR45527">
    <property type="entry name" value="NONRIBOSOMAL PEPTIDE SYNTHETASE"/>
    <property type="match status" value="1"/>
</dbReference>
<dbReference type="Pfam" id="PF00501">
    <property type="entry name" value="AMP-binding"/>
    <property type="match status" value="1"/>
</dbReference>
<dbReference type="EMBL" id="JBHSOG010000086">
    <property type="protein sequence ID" value="MFC5771186.1"/>
    <property type="molecule type" value="Genomic_DNA"/>
</dbReference>
<feature type="non-terminal residue" evidence="3">
    <location>
        <position position="544"/>
    </location>
</feature>
<protein>
    <submittedName>
        <fullName evidence="3">Condensation domain-containing protein</fullName>
    </submittedName>
</protein>
<dbReference type="Gene3D" id="3.40.50.12780">
    <property type="entry name" value="N-terminal domain of ligase-like"/>
    <property type="match status" value="1"/>
</dbReference>
<gene>
    <name evidence="3" type="ORF">ACFPTN_17540</name>
</gene>
<dbReference type="PANTHER" id="PTHR45527:SF1">
    <property type="entry name" value="FATTY ACID SYNTHASE"/>
    <property type="match status" value="1"/>
</dbReference>